<dbReference type="GO" id="GO:0005524">
    <property type="term" value="F:ATP binding"/>
    <property type="evidence" value="ECO:0007669"/>
    <property type="project" value="InterPro"/>
</dbReference>
<comment type="caution">
    <text evidence="2">The sequence shown here is derived from an EMBL/GenBank/DDBJ whole genome shotgun (WGS) entry which is preliminary data.</text>
</comment>
<gene>
    <name evidence="2" type="ORF">KDI_38130</name>
</gene>
<keyword evidence="3" id="KW-1185">Reference proteome</keyword>
<dbReference type="OrthoDB" id="139146at2"/>
<reference evidence="2 3" key="1">
    <citation type="submission" date="2019-01" db="EMBL/GenBank/DDBJ databases">
        <title>Draft genome sequence of Dictyobacter sp. Uno17.</title>
        <authorList>
            <person name="Wang C.M."/>
            <person name="Zheng Y."/>
            <person name="Sakai Y."/>
            <person name="Abe K."/>
            <person name="Yokota A."/>
            <person name="Yabe S."/>
        </authorList>
    </citation>
    <scope>NUCLEOTIDE SEQUENCE [LARGE SCALE GENOMIC DNA]</scope>
    <source>
        <strain evidence="2 3">Uno17</strain>
    </source>
</reference>
<proteinExistence type="predicted"/>
<dbReference type="AlphaFoldDB" id="A0A5A5TGU6"/>
<organism evidence="2 3">
    <name type="scientific">Dictyobacter arantiisoli</name>
    <dbReference type="NCBI Taxonomy" id="2014874"/>
    <lineage>
        <taxon>Bacteria</taxon>
        <taxon>Bacillati</taxon>
        <taxon>Chloroflexota</taxon>
        <taxon>Ktedonobacteria</taxon>
        <taxon>Ktedonobacterales</taxon>
        <taxon>Dictyobacteraceae</taxon>
        <taxon>Dictyobacter</taxon>
    </lineage>
</organism>
<sequence length="758" mass="85599">MPDRLAYDEAMLFAATRLRIADPELKQGKVEVVTSQTALGTVERPWGIEGGFAVVYKFRTRSGKMRALRCFRVPMNATMRFRYERMGPFFQRHASAITVGCSYHDASIMVKEQGKSTAQAYPVIDMEWIDGLTLLEQVDVFCRQRDTASLRQLIQQWLYLVSCMQRCGMAHGDLAAVNIMVRPDHSLVLVDYDGVYLPEFGPTAAHLDRVLLGQADYQHPQMSERTFNASMDAFSALVIYTALSALAVHPELWDTYMKRDQQDKLLDTNLLFTRQDFKEPRQSQLFHELLRLDNAQVTDAIHALQQACLQDVNQVRFPLQFIEQAPSLHDGTLVYPTTSNVRRDSVLSSLAVADSHDIHHTAPRQSVASIQRSHTASSSLYPIASGVPGVSRAVTERAVSVRQMDEQIKQLSQVCQSEDDEAIAAAYEEISNFGHFDAQALPEALLERARLAQRRRSALARFRIALSNKRPLQIATAYDDRLLNNCQNVTPRERSLLARARAFQRAYQERIASALIDAYEAIQQSIPARTFLFSAQELEDVQTARAYLSMYQRVEHACASEDEQAIRAAYDATLAQAFSDFTASQRQRIACALQSVEIEQALASKAYERALLASNALPEAVRPYISTFNAFKLQKAALRFVRQHDLTALTVELIQQAGRPQLLVRWRWPATELIQHAVIVWSNAGYPPHLANHVQRATLGKTTCWVQRQGQEQGQCMLPFEAAEHIYVHGYSALLDVWEDKERWFFADGSDPTSQGVL</sequence>
<dbReference type="InterPro" id="IPR011009">
    <property type="entry name" value="Kinase-like_dom_sf"/>
</dbReference>
<protein>
    <recommendedName>
        <fullName evidence="1">Protein kinase domain-containing protein</fullName>
    </recommendedName>
</protein>
<dbReference type="InterPro" id="IPR000719">
    <property type="entry name" value="Prot_kinase_dom"/>
</dbReference>
<dbReference type="RefSeq" id="WP_149403143.1">
    <property type="nucleotide sequence ID" value="NZ_BIXY01000065.1"/>
</dbReference>
<dbReference type="Gene3D" id="1.10.510.10">
    <property type="entry name" value="Transferase(Phosphotransferase) domain 1"/>
    <property type="match status" value="1"/>
</dbReference>
<dbReference type="Proteomes" id="UP000322530">
    <property type="component" value="Unassembled WGS sequence"/>
</dbReference>
<evidence type="ECO:0000259" key="1">
    <source>
        <dbReference type="PROSITE" id="PS50011"/>
    </source>
</evidence>
<feature type="domain" description="Protein kinase" evidence="1">
    <location>
        <begin position="41"/>
        <end position="309"/>
    </location>
</feature>
<dbReference type="SUPFAM" id="SSF56112">
    <property type="entry name" value="Protein kinase-like (PK-like)"/>
    <property type="match status" value="1"/>
</dbReference>
<accession>A0A5A5TGU6</accession>
<dbReference type="PROSITE" id="PS50011">
    <property type="entry name" value="PROTEIN_KINASE_DOM"/>
    <property type="match status" value="1"/>
</dbReference>
<evidence type="ECO:0000313" key="3">
    <source>
        <dbReference type="Proteomes" id="UP000322530"/>
    </source>
</evidence>
<evidence type="ECO:0000313" key="2">
    <source>
        <dbReference type="EMBL" id="GCF10249.1"/>
    </source>
</evidence>
<dbReference type="EMBL" id="BIXY01000065">
    <property type="protein sequence ID" value="GCF10249.1"/>
    <property type="molecule type" value="Genomic_DNA"/>
</dbReference>
<name>A0A5A5TGU6_9CHLR</name>
<dbReference type="GO" id="GO:0004672">
    <property type="term" value="F:protein kinase activity"/>
    <property type="evidence" value="ECO:0007669"/>
    <property type="project" value="InterPro"/>
</dbReference>